<evidence type="ECO:0000313" key="4">
    <source>
        <dbReference type="Proteomes" id="UP000198290"/>
    </source>
</evidence>
<dbReference type="KEGG" id="amah:DLM_3696"/>
<dbReference type="PANTHER" id="PTHR43214:SF43">
    <property type="entry name" value="TWO-COMPONENT RESPONSE REGULATOR"/>
    <property type="match status" value="1"/>
</dbReference>
<dbReference type="Gene3D" id="3.40.50.2300">
    <property type="match status" value="1"/>
</dbReference>
<dbReference type="Pfam" id="PF00196">
    <property type="entry name" value="GerE"/>
    <property type="match status" value="1"/>
</dbReference>
<protein>
    <submittedName>
        <fullName evidence="3">Probable two-component response regulator</fullName>
    </submittedName>
</protein>
<reference evidence="4" key="1">
    <citation type="journal article" date="2017" name="Biotechnol. Biofuels">
        <title>Evaluation of environmental bacterial communities as a factor affecting the growth of duckweed Lemna minor.</title>
        <authorList>
            <person name="Ishizawa H."/>
            <person name="Kuroda M."/>
            <person name="Morikawa M."/>
            <person name="Ike M."/>
        </authorList>
    </citation>
    <scope>NUCLEOTIDE SEQUENCE [LARGE SCALE GENOMIC DNA]</scope>
    <source>
        <strain evidence="4">H3</strain>
    </source>
</reference>
<proteinExistence type="predicted"/>
<keyword evidence="4" id="KW-1185">Reference proteome</keyword>
<dbReference type="GO" id="GO:0006355">
    <property type="term" value="P:regulation of DNA-templated transcription"/>
    <property type="evidence" value="ECO:0007669"/>
    <property type="project" value="InterPro"/>
</dbReference>
<dbReference type="InterPro" id="IPR000792">
    <property type="entry name" value="Tscrpt_reg_LuxR_C"/>
</dbReference>
<dbReference type="AlphaFoldDB" id="A0A3G9GHE0"/>
<dbReference type="EMBL" id="AP018823">
    <property type="protein sequence ID" value="BBF87280.1"/>
    <property type="molecule type" value="Genomic_DNA"/>
</dbReference>
<dbReference type="SMART" id="SM00421">
    <property type="entry name" value="HTH_LUXR"/>
    <property type="match status" value="1"/>
</dbReference>
<dbReference type="InterPro" id="IPR016032">
    <property type="entry name" value="Sig_transdc_resp-reg_C-effctor"/>
</dbReference>
<reference evidence="3 4" key="2">
    <citation type="journal article" date="2017" name="Genome Announc.">
        <title>Draft genome sequence of Aquitalea magnusonii strain H3, a plant growth-promoting bacterium of duckweed Lemna minor.</title>
        <authorList>
            <person name="Ishizawa H."/>
            <person name="Kuroda M."/>
            <person name="Ike M."/>
        </authorList>
    </citation>
    <scope>NUCLEOTIDE SEQUENCE [LARGE SCALE GENOMIC DNA]</scope>
    <source>
        <strain evidence="3 4">H3</strain>
    </source>
</reference>
<dbReference type="GO" id="GO:0003677">
    <property type="term" value="F:DNA binding"/>
    <property type="evidence" value="ECO:0007669"/>
    <property type="project" value="UniProtKB-KW"/>
</dbReference>
<dbReference type="PANTHER" id="PTHR43214">
    <property type="entry name" value="TWO-COMPONENT RESPONSE REGULATOR"/>
    <property type="match status" value="1"/>
</dbReference>
<feature type="domain" description="HTH luxR-type" evidence="2">
    <location>
        <begin position="138"/>
        <end position="202"/>
    </location>
</feature>
<evidence type="ECO:0000256" key="1">
    <source>
        <dbReference type="ARBA" id="ARBA00023125"/>
    </source>
</evidence>
<dbReference type="Proteomes" id="UP000198290">
    <property type="component" value="Chromosome"/>
</dbReference>
<sequence length="202" mass="22204">MSDMVILITASSALADGWADSLQLHDAVRLPDLAALNRSAVPADSLVLLDLADVVASEQDILQACRHCRVLALSSLPQDEEGMHWLQCGAAAYAHAMSTPDLLQQVFDTVKSGGTWVGRSIMQQLCARFGRQQPVADAPDWRARLSEREQHVVAALREGRANKEIARLLDISERTVKAHLTSVFQKFGVEDRLQLLLKLTGR</sequence>
<accession>A0A3G9GHE0</accession>
<dbReference type="PROSITE" id="PS00622">
    <property type="entry name" value="HTH_LUXR_1"/>
    <property type="match status" value="1"/>
</dbReference>
<dbReference type="STRING" id="332411.VI06_05415"/>
<gene>
    <name evidence="3" type="ORF">DLM_3696</name>
</gene>
<dbReference type="InterPro" id="IPR039420">
    <property type="entry name" value="WalR-like"/>
</dbReference>
<evidence type="ECO:0000259" key="2">
    <source>
        <dbReference type="PROSITE" id="PS50043"/>
    </source>
</evidence>
<dbReference type="CDD" id="cd06170">
    <property type="entry name" value="LuxR_C_like"/>
    <property type="match status" value="1"/>
</dbReference>
<name>A0A3G9GHE0_9NEIS</name>
<dbReference type="OrthoDB" id="9794397at2"/>
<dbReference type="SUPFAM" id="SSF46894">
    <property type="entry name" value="C-terminal effector domain of the bipartite response regulators"/>
    <property type="match status" value="1"/>
</dbReference>
<reference evidence="4" key="3">
    <citation type="journal article" date="2017" name="Plant Physiol. Biochem.">
        <title>Differential oxidative and antioxidative response of duckweed Lemna minor toward plant growth promoting/inhibiting bacteria.</title>
        <authorList>
            <person name="Ishizawa H."/>
            <person name="Kuroda M."/>
            <person name="Morikawa M."/>
            <person name="Ike M."/>
        </authorList>
    </citation>
    <scope>NUCLEOTIDE SEQUENCE [LARGE SCALE GENOMIC DNA]</scope>
    <source>
        <strain evidence="4">H3</strain>
    </source>
</reference>
<dbReference type="PRINTS" id="PR00038">
    <property type="entry name" value="HTHLUXR"/>
</dbReference>
<keyword evidence="1" id="KW-0238">DNA-binding</keyword>
<dbReference type="PROSITE" id="PS50043">
    <property type="entry name" value="HTH_LUXR_2"/>
    <property type="match status" value="1"/>
</dbReference>
<organism evidence="3 4">
    <name type="scientific">Aquitalea magnusonii</name>
    <dbReference type="NCBI Taxonomy" id="332411"/>
    <lineage>
        <taxon>Bacteria</taxon>
        <taxon>Pseudomonadati</taxon>
        <taxon>Pseudomonadota</taxon>
        <taxon>Betaproteobacteria</taxon>
        <taxon>Neisseriales</taxon>
        <taxon>Chromobacteriaceae</taxon>
        <taxon>Aquitalea</taxon>
    </lineage>
</organism>
<evidence type="ECO:0000313" key="3">
    <source>
        <dbReference type="EMBL" id="BBF87280.1"/>
    </source>
</evidence>